<protein>
    <recommendedName>
        <fullName evidence="3">Attractin/MKLN-like beta-propeller domain-containing protein</fullName>
    </recommendedName>
</protein>
<name>A0AAV0XX69_9HEMI</name>
<dbReference type="SUPFAM" id="SSF50965">
    <property type="entry name" value="Galactose oxidase, central domain"/>
    <property type="match status" value="1"/>
</dbReference>
<dbReference type="Gene3D" id="2.120.10.80">
    <property type="entry name" value="Kelch-type beta propeller"/>
    <property type="match status" value="2"/>
</dbReference>
<dbReference type="SUPFAM" id="SSF117281">
    <property type="entry name" value="Kelch motif"/>
    <property type="match status" value="1"/>
</dbReference>
<dbReference type="Proteomes" id="UP001160148">
    <property type="component" value="Unassembled WGS sequence"/>
</dbReference>
<evidence type="ECO:0000259" key="3">
    <source>
        <dbReference type="Pfam" id="PF24981"/>
    </source>
</evidence>
<dbReference type="EMBL" id="CARXXK010001029">
    <property type="protein sequence ID" value="CAI6372367.1"/>
    <property type="molecule type" value="Genomic_DNA"/>
</dbReference>
<evidence type="ECO:0000256" key="2">
    <source>
        <dbReference type="ARBA" id="ARBA00022737"/>
    </source>
</evidence>
<dbReference type="GO" id="GO:0032874">
    <property type="term" value="P:positive regulation of stress-activated MAPK cascade"/>
    <property type="evidence" value="ECO:0007669"/>
    <property type="project" value="TreeGrafter"/>
</dbReference>
<dbReference type="InterPro" id="IPR011043">
    <property type="entry name" value="Gal_Oxase/kelch_b-propeller"/>
</dbReference>
<reference evidence="4 5" key="1">
    <citation type="submission" date="2023-01" db="EMBL/GenBank/DDBJ databases">
        <authorList>
            <person name="Whitehead M."/>
        </authorList>
    </citation>
    <scope>NUCLEOTIDE SEQUENCE [LARGE SCALE GENOMIC DNA]</scope>
</reference>
<gene>
    <name evidence="4" type="ORF">MEUPH1_LOCUS26252</name>
</gene>
<dbReference type="AlphaFoldDB" id="A0AAV0XX69"/>
<keyword evidence="1" id="KW-0880">Kelch repeat</keyword>
<organism evidence="4 5">
    <name type="scientific">Macrosiphum euphorbiae</name>
    <name type="common">potato aphid</name>
    <dbReference type="NCBI Taxonomy" id="13131"/>
    <lineage>
        <taxon>Eukaryota</taxon>
        <taxon>Metazoa</taxon>
        <taxon>Ecdysozoa</taxon>
        <taxon>Arthropoda</taxon>
        <taxon>Hexapoda</taxon>
        <taxon>Insecta</taxon>
        <taxon>Pterygota</taxon>
        <taxon>Neoptera</taxon>
        <taxon>Paraneoptera</taxon>
        <taxon>Hemiptera</taxon>
        <taxon>Sternorrhyncha</taxon>
        <taxon>Aphidomorpha</taxon>
        <taxon>Aphidoidea</taxon>
        <taxon>Aphididae</taxon>
        <taxon>Macrosiphini</taxon>
        <taxon>Macrosiphum</taxon>
    </lineage>
</organism>
<dbReference type="InterPro" id="IPR056737">
    <property type="entry name" value="Beta-prop_ATRN-MKLN-like"/>
</dbReference>
<dbReference type="PANTHER" id="PTHR46428">
    <property type="entry name" value="KELCH DOMAIN-CONTAINING PROTEIN 10"/>
    <property type="match status" value="1"/>
</dbReference>
<sequence length="409" mass="46469">MSNNSISIYKFKPFEFTVLKKNLDPQQCPLVRLGHRVVCNTAYLLSIGGFNSDKDDDRGQGETSIMQEIWMYCFDLGEWKSIKCQNIPHKLASSPVSLCGNIIITHGGTDVPSGDYCSNRMYVGNVANAFKESGMKFKEIIGSGDVPIPLYGQGVVMDGKYIYSIGGTTGIGYEMDVHRFDLRTNKWELLHKSLGEDEDAESRYLHDVVFYKGSIYIFGGTGEDEENIAVEYGFSDIDMFDVANKQWHLLPTKPDHKEPEPGYPINRCWHSCVQCPEKSNLVYLCGGLGLDYQSFNDVWRIDIDTMQWEKITNCIMPLPVYLHSTAVTPSGRMCCYGGIVTERSDLDPANRSNDITSAWITIPKLKVICWEAMIHYFKEQMFKSSDECLKKIGIPQEFYERIIEARRIC</sequence>
<feature type="domain" description="Attractin/MKLN-like beta-propeller" evidence="3">
    <location>
        <begin position="162"/>
        <end position="344"/>
    </location>
</feature>
<evidence type="ECO:0000313" key="5">
    <source>
        <dbReference type="Proteomes" id="UP001160148"/>
    </source>
</evidence>
<dbReference type="PANTHER" id="PTHR46428:SF1">
    <property type="entry name" value="KELCH DOMAIN-CONTAINING PROTEIN 10"/>
    <property type="match status" value="1"/>
</dbReference>
<comment type="caution">
    <text evidence="4">The sequence shown here is derived from an EMBL/GenBank/DDBJ whole genome shotgun (WGS) entry which is preliminary data.</text>
</comment>
<keyword evidence="2" id="KW-0677">Repeat</keyword>
<dbReference type="Pfam" id="PF24981">
    <property type="entry name" value="Beta-prop_ATRN-LZTR1"/>
    <property type="match status" value="1"/>
</dbReference>
<proteinExistence type="predicted"/>
<keyword evidence="5" id="KW-1185">Reference proteome</keyword>
<dbReference type="InterPro" id="IPR015915">
    <property type="entry name" value="Kelch-typ_b-propeller"/>
</dbReference>
<dbReference type="InterPro" id="IPR052125">
    <property type="entry name" value="KLHDC10"/>
</dbReference>
<evidence type="ECO:0000256" key="1">
    <source>
        <dbReference type="ARBA" id="ARBA00022441"/>
    </source>
</evidence>
<evidence type="ECO:0000313" key="4">
    <source>
        <dbReference type="EMBL" id="CAI6372367.1"/>
    </source>
</evidence>
<accession>A0AAV0XX69</accession>